<accession>A0A0E3JMC9</accession>
<sequence length="449" mass="49740">MKNNLVKGLRYVILAAVLIFVTIQSYLHTTIGGKDYASIHALCPYGALESLYSLLFSGTFIKKIFSGTFILLGLTLILSLTFRRSFCGLICPLGTIQELFGKLGKKLFKKRFELPKKIDNPLRYLKYVVLFVTIYYGWKTAGLWMSPYDPWAAYGHAGEGIPSLIEEFPIGSILLLVTIIGSILYDRFFCKYLCPMGAFYGILSKVSPGKITRDENTCVNCGLCNKNCPANIKISEMKTIKSAECLNCQSCILSCPVKDTLKFKFLGKGIAPLAVIIIVISIFFGGIAIAKISNVYETTPAPITSSTTLTPEEIKGYMTIKEAATALKMDIGELYRKLNIPTTVPKDTKLKDIKNFISGFEFENAKENLKTTNVTKTTPVPVTSSSPLNSEEIKGSMTIQDTATALKIDIGELYKKLNIPNTVPKDTKLRDVKNFVPGFEFKTARESLK</sequence>
<dbReference type="InterPro" id="IPR052378">
    <property type="entry name" value="NosR_regulator"/>
</dbReference>
<dbReference type="PROSITE" id="PS51379">
    <property type="entry name" value="4FE4S_FER_2"/>
    <property type="match status" value="1"/>
</dbReference>
<evidence type="ECO:0000256" key="7">
    <source>
        <dbReference type="SAM" id="Phobius"/>
    </source>
</evidence>
<keyword evidence="6 7" id="KW-0472">Membrane</keyword>
<evidence type="ECO:0000313" key="10">
    <source>
        <dbReference type="Proteomes" id="UP000033115"/>
    </source>
</evidence>
<evidence type="ECO:0000256" key="4">
    <source>
        <dbReference type="ARBA" id="ARBA00023004"/>
    </source>
</evidence>
<dbReference type="InterPro" id="IPR017896">
    <property type="entry name" value="4Fe4S_Fe-S-bd"/>
</dbReference>
<feature type="transmembrane region" description="Helical" evidence="7">
    <location>
        <begin position="9"/>
        <end position="27"/>
    </location>
</feature>
<dbReference type="PROSITE" id="PS00198">
    <property type="entry name" value="4FE4S_FER_1"/>
    <property type="match status" value="2"/>
</dbReference>
<dbReference type="AlphaFoldDB" id="A0A0E3JMC9"/>
<dbReference type="RefSeq" id="WP_029159807.1">
    <property type="nucleotide sequence ID" value="NZ_CP009933.1"/>
</dbReference>
<dbReference type="PANTHER" id="PTHR30224">
    <property type="entry name" value="ELECTRON TRANSPORT PROTEIN"/>
    <property type="match status" value="1"/>
</dbReference>
<dbReference type="EMBL" id="CP009933">
    <property type="protein sequence ID" value="AKA67904.1"/>
    <property type="molecule type" value="Genomic_DNA"/>
</dbReference>
<keyword evidence="5" id="KW-0411">Iron-sulfur</keyword>
<dbReference type="KEGG" id="csq:CSCA_0779"/>
<dbReference type="GO" id="GO:0046872">
    <property type="term" value="F:metal ion binding"/>
    <property type="evidence" value="ECO:0007669"/>
    <property type="project" value="UniProtKB-KW"/>
</dbReference>
<name>A0A0E3JMC9_CLOSL</name>
<keyword evidence="2" id="KW-1003">Cell membrane</keyword>
<evidence type="ECO:0000313" key="9">
    <source>
        <dbReference type="EMBL" id="AKA67904.1"/>
    </source>
</evidence>
<feature type="transmembrane region" description="Helical" evidence="7">
    <location>
        <begin position="124"/>
        <end position="148"/>
    </location>
</feature>
<evidence type="ECO:0000256" key="1">
    <source>
        <dbReference type="ARBA" id="ARBA00004236"/>
    </source>
</evidence>
<dbReference type="Gene3D" id="3.30.70.20">
    <property type="match status" value="1"/>
</dbReference>
<protein>
    <submittedName>
        <fullName evidence="9">4Fe-4S ferredoxin iron-sulfur binding domain protein</fullName>
    </submittedName>
</protein>
<gene>
    <name evidence="9" type="ORF">CSCA_0779</name>
</gene>
<dbReference type="GO" id="GO:0051536">
    <property type="term" value="F:iron-sulfur cluster binding"/>
    <property type="evidence" value="ECO:0007669"/>
    <property type="project" value="UniProtKB-KW"/>
</dbReference>
<dbReference type="SUPFAM" id="SSF54862">
    <property type="entry name" value="4Fe-4S ferredoxins"/>
    <property type="match status" value="1"/>
</dbReference>
<dbReference type="STRING" id="1548.CSCA_0779"/>
<feature type="domain" description="4Fe-4S ferredoxin-type" evidence="8">
    <location>
        <begin position="209"/>
        <end position="238"/>
    </location>
</feature>
<dbReference type="InterPro" id="IPR017900">
    <property type="entry name" value="4Fe4S_Fe_S_CS"/>
</dbReference>
<organism evidence="9 10">
    <name type="scientific">Clostridium scatologenes</name>
    <dbReference type="NCBI Taxonomy" id="1548"/>
    <lineage>
        <taxon>Bacteria</taxon>
        <taxon>Bacillati</taxon>
        <taxon>Bacillota</taxon>
        <taxon>Clostridia</taxon>
        <taxon>Eubacteriales</taxon>
        <taxon>Clostridiaceae</taxon>
        <taxon>Clostridium</taxon>
    </lineage>
</organism>
<feature type="transmembrane region" description="Helical" evidence="7">
    <location>
        <begin position="168"/>
        <end position="185"/>
    </location>
</feature>
<keyword evidence="10" id="KW-1185">Reference proteome</keyword>
<evidence type="ECO:0000256" key="2">
    <source>
        <dbReference type="ARBA" id="ARBA00022475"/>
    </source>
</evidence>
<evidence type="ECO:0000256" key="3">
    <source>
        <dbReference type="ARBA" id="ARBA00022723"/>
    </source>
</evidence>
<feature type="transmembrane region" description="Helical" evidence="7">
    <location>
        <begin position="64"/>
        <end position="82"/>
    </location>
</feature>
<evidence type="ECO:0000259" key="8">
    <source>
        <dbReference type="PROSITE" id="PS51379"/>
    </source>
</evidence>
<keyword evidence="3" id="KW-0479">Metal-binding</keyword>
<dbReference type="PANTHER" id="PTHR30224:SF4">
    <property type="entry name" value="ELECTRON TRANSPORT PROTEIN YCCM-RELATED"/>
    <property type="match status" value="1"/>
</dbReference>
<dbReference type="HOGENOM" id="CLU_033147_4_0_9"/>
<proteinExistence type="predicted"/>
<reference evidence="9 10" key="1">
    <citation type="journal article" date="2015" name="J. Biotechnol.">
        <title>Complete genome sequence of a malodorant-producing acetogen, Clostridium scatologenes ATCC 25775(T).</title>
        <authorList>
            <person name="Zhu Z."/>
            <person name="Guo T."/>
            <person name="Zheng H."/>
            <person name="Song T."/>
            <person name="Ouyang P."/>
            <person name="Xie J."/>
        </authorList>
    </citation>
    <scope>NUCLEOTIDE SEQUENCE [LARGE SCALE GENOMIC DNA]</scope>
    <source>
        <strain evidence="9 10">ATCC 25775</strain>
    </source>
</reference>
<evidence type="ECO:0000256" key="6">
    <source>
        <dbReference type="ARBA" id="ARBA00023136"/>
    </source>
</evidence>
<evidence type="ECO:0000256" key="5">
    <source>
        <dbReference type="ARBA" id="ARBA00023014"/>
    </source>
</evidence>
<dbReference type="Pfam" id="PF12801">
    <property type="entry name" value="Fer4_5"/>
    <property type="match status" value="2"/>
</dbReference>
<keyword evidence="4" id="KW-0408">Iron</keyword>
<comment type="subcellular location">
    <subcellularLocation>
        <location evidence="1">Cell membrane</location>
    </subcellularLocation>
</comment>
<keyword evidence="7" id="KW-1133">Transmembrane helix</keyword>
<dbReference type="Proteomes" id="UP000033115">
    <property type="component" value="Chromosome"/>
</dbReference>
<dbReference type="GO" id="GO:0005886">
    <property type="term" value="C:plasma membrane"/>
    <property type="evidence" value="ECO:0007669"/>
    <property type="project" value="UniProtKB-SubCell"/>
</dbReference>
<keyword evidence="7" id="KW-0812">Transmembrane</keyword>
<feature type="transmembrane region" description="Helical" evidence="7">
    <location>
        <begin position="270"/>
        <end position="290"/>
    </location>
</feature>